<feature type="region of interest" description="Disordered" evidence="1">
    <location>
        <begin position="155"/>
        <end position="186"/>
    </location>
</feature>
<dbReference type="PANTHER" id="PTHR31973:SF195">
    <property type="entry name" value="MUDR FAMILY TRANSPOSASE"/>
    <property type="match status" value="1"/>
</dbReference>
<reference evidence="2" key="1">
    <citation type="submission" date="2018-02" db="EMBL/GenBank/DDBJ databases">
        <authorList>
            <person name="Cohen D.B."/>
            <person name="Kent A.D."/>
        </authorList>
    </citation>
    <scope>NUCLEOTIDE SEQUENCE</scope>
</reference>
<dbReference type="EMBL" id="OIVN01002741">
    <property type="protein sequence ID" value="SPD06063.1"/>
    <property type="molecule type" value="Genomic_DNA"/>
</dbReference>
<name>A0A2N9H2Q4_FAGSY</name>
<dbReference type="PANTHER" id="PTHR31973">
    <property type="entry name" value="POLYPROTEIN, PUTATIVE-RELATED"/>
    <property type="match status" value="1"/>
</dbReference>
<dbReference type="AlphaFoldDB" id="A0A2N9H2Q4"/>
<evidence type="ECO:0000256" key="1">
    <source>
        <dbReference type="SAM" id="MobiDB-lite"/>
    </source>
</evidence>
<accession>A0A2N9H2Q4</accession>
<sequence>MGLPWVGFAVGMGLPWVWVYRGLGLAWVWVRCGLGLPWVWVCRAWVRRGLGLPCLGSPWVCRAWDLDHTTVVVVPPIAQFHEIQTPVEECSPISQHEYVPFEQSHLIFVVPTIAQGVQDDHLNNACMERVWGESRHDINVEPHEDEDMDIERFIINGGGGDDDDDDDKALEDDHGDQEHSTYGFPPMETPSPSFIANTWDNIIVPSDIDEAACLTIWKVGMELSKGMLFNDKDELQFACEWYLRTCKRKCNNIGLWEITMYNGPHTCTSSGIRSDGKMVDTKFIERQIHHLVAADHAGSIKLLHAQMFSEWNCDCSYYKIWDTKHRAIVNIYGDWDESYETKSKFLKAVQDSNPGIEVRQPHKLYACRSYNDIEKFNKLFSP</sequence>
<proteinExistence type="predicted"/>
<evidence type="ECO:0000313" key="2">
    <source>
        <dbReference type="EMBL" id="SPD06063.1"/>
    </source>
</evidence>
<protein>
    <recommendedName>
        <fullName evidence="3">Transposase MuDR plant domain-containing protein</fullName>
    </recommendedName>
</protein>
<evidence type="ECO:0008006" key="3">
    <source>
        <dbReference type="Google" id="ProtNLM"/>
    </source>
</evidence>
<gene>
    <name evidence="2" type="ORF">FSB_LOCUS33945</name>
</gene>
<feature type="compositionally biased region" description="Acidic residues" evidence="1">
    <location>
        <begin position="160"/>
        <end position="175"/>
    </location>
</feature>
<organism evidence="2">
    <name type="scientific">Fagus sylvatica</name>
    <name type="common">Beechnut</name>
    <dbReference type="NCBI Taxonomy" id="28930"/>
    <lineage>
        <taxon>Eukaryota</taxon>
        <taxon>Viridiplantae</taxon>
        <taxon>Streptophyta</taxon>
        <taxon>Embryophyta</taxon>
        <taxon>Tracheophyta</taxon>
        <taxon>Spermatophyta</taxon>
        <taxon>Magnoliopsida</taxon>
        <taxon>eudicotyledons</taxon>
        <taxon>Gunneridae</taxon>
        <taxon>Pentapetalae</taxon>
        <taxon>rosids</taxon>
        <taxon>fabids</taxon>
        <taxon>Fagales</taxon>
        <taxon>Fagaceae</taxon>
        <taxon>Fagus</taxon>
    </lineage>
</organism>